<dbReference type="AlphaFoldDB" id="A0A1Y0CV82"/>
<keyword evidence="3" id="KW-1185">Reference proteome</keyword>
<evidence type="ECO:0000313" key="3">
    <source>
        <dbReference type="Proteomes" id="UP000243793"/>
    </source>
</evidence>
<dbReference type="Proteomes" id="UP000243793">
    <property type="component" value="Chromosome"/>
</dbReference>
<keyword evidence="1" id="KW-0472">Membrane</keyword>
<protein>
    <recommendedName>
        <fullName evidence="4">MSHA biogenesis protein MshP</fullName>
    </recommendedName>
</protein>
<name>A0A1Y0CV82_9GAMM</name>
<feature type="transmembrane region" description="Helical" evidence="1">
    <location>
        <begin position="12"/>
        <end position="33"/>
    </location>
</feature>
<evidence type="ECO:0000256" key="1">
    <source>
        <dbReference type="SAM" id="Phobius"/>
    </source>
</evidence>
<accession>A0A1Y0CV82</accession>
<evidence type="ECO:0000313" key="2">
    <source>
        <dbReference type="EMBL" id="ART79250.1"/>
    </source>
</evidence>
<dbReference type="EMBL" id="CP021376">
    <property type="protein sequence ID" value="ART79250.1"/>
    <property type="molecule type" value="Genomic_DNA"/>
</dbReference>
<keyword evidence="1" id="KW-0812">Transmembrane</keyword>
<sequence length="128" mass="14149">MNLNRDSQQGSMLISVLFIMVVLALLMAAMVTVSNQSSQQLVYEVQALKARLAAESVLEQQIYAQLDDIKADEVYSSNNKFENHGCDAYIQALEKSASQVKIIATGECATHQLTVIRNIEVEVLSNEN</sequence>
<gene>
    <name evidence="2" type="ORF">CBP12_03055</name>
</gene>
<dbReference type="RefSeq" id="WP_232455135.1">
    <property type="nucleotide sequence ID" value="NZ_CP021376.1"/>
</dbReference>
<evidence type="ECO:0008006" key="4">
    <source>
        <dbReference type="Google" id="ProtNLM"/>
    </source>
</evidence>
<reference evidence="3" key="1">
    <citation type="submission" date="2017-05" db="EMBL/GenBank/DDBJ databases">
        <authorList>
            <person name="Sung H."/>
        </authorList>
    </citation>
    <scope>NUCLEOTIDE SEQUENCE [LARGE SCALE GENOMIC DNA]</scope>
    <source>
        <strain evidence="3">AMac2203</strain>
    </source>
</reference>
<proteinExistence type="predicted"/>
<organism evidence="2 3">
    <name type="scientific">Oceanisphaera avium</name>
    <dbReference type="NCBI Taxonomy" id="1903694"/>
    <lineage>
        <taxon>Bacteria</taxon>
        <taxon>Pseudomonadati</taxon>
        <taxon>Pseudomonadota</taxon>
        <taxon>Gammaproteobacteria</taxon>
        <taxon>Aeromonadales</taxon>
        <taxon>Aeromonadaceae</taxon>
        <taxon>Oceanisphaera</taxon>
    </lineage>
</organism>
<dbReference type="KEGG" id="ocm:CBP12_03055"/>
<keyword evidence="1" id="KW-1133">Transmembrane helix</keyword>